<proteinExistence type="predicted"/>
<protein>
    <submittedName>
        <fullName evidence="1">Uncharacterized protein</fullName>
    </submittedName>
</protein>
<organism evidence="1 2">
    <name type="scientific">Mycolicibacterium aubagnense</name>
    <dbReference type="NCBI Taxonomy" id="319707"/>
    <lineage>
        <taxon>Bacteria</taxon>
        <taxon>Bacillati</taxon>
        <taxon>Actinomycetota</taxon>
        <taxon>Actinomycetes</taxon>
        <taxon>Mycobacteriales</taxon>
        <taxon>Mycobacteriaceae</taxon>
        <taxon>Mycolicibacterium</taxon>
    </lineage>
</organism>
<dbReference type="EMBL" id="AP022577">
    <property type="protein sequence ID" value="BBX87987.1"/>
    <property type="molecule type" value="Genomic_DNA"/>
</dbReference>
<reference evidence="1 2" key="1">
    <citation type="journal article" date="2019" name="Emerg. Microbes Infect.">
        <title>Comprehensive subspecies identification of 175 nontuberculous mycobacteria species based on 7547 genomic profiles.</title>
        <authorList>
            <person name="Matsumoto Y."/>
            <person name="Kinjo T."/>
            <person name="Motooka D."/>
            <person name="Nabeya D."/>
            <person name="Jung N."/>
            <person name="Uechi K."/>
            <person name="Horii T."/>
            <person name="Iida T."/>
            <person name="Fujita J."/>
            <person name="Nakamura S."/>
        </authorList>
    </citation>
    <scope>NUCLEOTIDE SEQUENCE [LARGE SCALE GENOMIC DNA]</scope>
    <source>
        <strain evidence="1 2">JCM 15296</strain>
    </source>
</reference>
<evidence type="ECO:0000313" key="2">
    <source>
        <dbReference type="Proteomes" id="UP000465609"/>
    </source>
</evidence>
<sequence>MTCRYGAKRVYASEPLAVQGAENIRAKVEAASRTYDTLHPYKCPDANHWHLSHHEQGHVTCPVCRQTAPAWKLPESWSWVVAAHSPGGQGCSGESMCVEDKADV</sequence>
<gene>
    <name evidence="1" type="ORF">MAUB_58600</name>
</gene>
<dbReference type="Proteomes" id="UP000465609">
    <property type="component" value="Chromosome"/>
</dbReference>
<accession>A0ABM7IMS7</accession>
<name>A0ABM7IMS7_9MYCO</name>
<evidence type="ECO:0000313" key="1">
    <source>
        <dbReference type="EMBL" id="BBX87987.1"/>
    </source>
</evidence>
<keyword evidence="2" id="KW-1185">Reference proteome</keyword>